<keyword evidence="2" id="KW-1185">Reference proteome</keyword>
<dbReference type="EMBL" id="JBHSBC010000012">
    <property type="protein sequence ID" value="MFC3981349.1"/>
    <property type="molecule type" value="Genomic_DNA"/>
</dbReference>
<protein>
    <submittedName>
        <fullName evidence="1">Uncharacterized protein</fullName>
    </submittedName>
</protein>
<evidence type="ECO:0000313" key="2">
    <source>
        <dbReference type="Proteomes" id="UP001595698"/>
    </source>
</evidence>
<gene>
    <name evidence="1" type="ORF">ACFOYY_14520</name>
</gene>
<organism evidence="1 2">
    <name type="scientific">Streptosporangium jomthongense</name>
    <dbReference type="NCBI Taxonomy" id="1193683"/>
    <lineage>
        <taxon>Bacteria</taxon>
        <taxon>Bacillati</taxon>
        <taxon>Actinomycetota</taxon>
        <taxon>Actinomycetes</taxon>
        <taxon>Streptosporangiales</taxon>
        <taxon>Streptosporangiaceae</taxon>
        <taxon>Streptosporangium</taxon>
    </lineage>
</organism>
<reference evidence="2" key="1">
    <citation type="journal article" date="2019" name="Int. J. Syst. Evol. Microbiol.">
        <title>The Global Catalogue of Microorganisms (GCM) 10K type strain sequencing project: providing services to taxonomists for standard genome sequencing and annotation.</title>
        <authorList>
            <consortium name="The Broad Institute Genomics Platform"/>
            <consortium name="The Broad Institute Genome Sequencing Center for Infectious Disease"/>
            <person name="Wu L."/>
            <person name="Ma J."/>
        </authorList>
    </citation>
    <scope>NUCLEOTIDE SEQUENCE [LARGE SCALE GENOMIC DNA]</scope>
    <source>
        <strain evidence="2">TBRC 7912</strain>
    </source>
</reference>
<name>A0ABV8F0H4_9ACTN</name>
<comment type="caution">
    <text evidence="1">The sequence shown here is derived from an EMBL/GenBank/DDBJ whole genome shotgun (WGS) entry which is preliminary data.</text>
</comment>
<evidence type="ECO:0000313" key="1">
    <source>
        <dbReference type="EMBL" id="MFC3981349.1"/>
    </source>
</evidence>
<accession>A0ABV8F0H4</accession>
<dbReference type="RefSeq" id="WP_352009469.1">
    <property type="nucleotide sequence ID" value="NZ_JBHSBC010000012.1"/>
</dbReference>
<sequence length="84" mass="9124">MRHAYWTRPEQSNAPGPEAPHRYGSPICFLAVATAVLALDRCRAARFVAAFAVRLTRAFAVFAAVPSDVPFDALFDVSFAVLLA</sequence>
<dbReference type="Proteomes" id="UP001595698">
    <property type="component" value="Unassembled WGS sequence"/>
</dbReference>
<proteinExistence type="predicted"/>